<feature type="region of interest" description="Disordered" evidence="1">
    <location>
        <begin position="32"/>
        <end position="51"/>
    </location>
</feature>
<feature type="region of interest" description="Disordered" evidence="1">
    <location>
        <begin position="1"/>
        <end position="23"/>
    </location>
</feature>
<keyword evidence="3" id="KW-1185">Reference proteome</keyword>
<evidence type="ECO:0000256" key="1">
    <source>
        <dbReference type="SAM" id="MobiDB-lite"/>
    </source>
</evidence>
<protein>
    <submittedName>
        <fullName evidence="2">Uncharacterized protein</fullName>
    </submittedName>
</protein>
<evidence type="ECO:0000313" key="2">
    <source>
        <dbReference type="EMBL" id="KYP51508.1"/>
    </source>
</evidence>
<proteinExistence type="predicted"/>
<dbReference type="PANTHER" id="PTHR38221">
    <property type="entry name" value="BNAA04G14260D PROTEIN"/>
    <property type="match status" value="1"/>
</dbReference>
<dbReference type="AlphaFoldDB" id="A0A151S9Q3"/>
<feature type="compositionally biased region" description="Polar residues" evidence="1">
    <location>
        <begin position="1"/>
        <end position="17"/>
    </location>
</feature>
<name>A0A151S9Q3_CAJCA</name>
<evidence type="ECO:0000313" key="3">
    <source>
        <dbReference type="Proteomes" id="UP000075243"/>
    </source>
</evidence>
<organism evidence="2 3">
    <name type="scientific">Cajanus cajan</name>
    <name type="common">Pigeon pea</name>
    <name type="synonym">Cajanus indicus</name>
    <dbReference type="NCBI Taxonomy" id="3821"/>
    <lineage>
        <taxon>Eukaryota</taxon>
        <taxon>Viridiplantae</taxon>
        <taxon>Streptophyta</taxon>
        <taxon>Embryophyta</taxon>
        <taxon>Tracheophyta</taxon>
        <taxon>Spermatophyta</taxon>
        <taxon>Magnoliopsida</taxon>
        <taxon>eudicotyledons</taxon>
        <taxon>Gunneridae</taxon>
        <taxon>Pentapetalae</taxon>
        <taxon>rosids</taxon>
        <taxon>fabids</taxon>
        <taxon>Fabales</taxon>
        <taxon>Fabaceae</taxon>
        <taxon>Papilionoideae</taxon>
        <taxon>50 kb inversion clade</taxon>
        <taxon>NPAAA clade</taxon>
        <taxon>indigoferoid/millettioid clade</taxon>
        <taxon>Phaseoleae</taxon>
        <taxon>Cajanus</taxon>
    </lineage>
</organism>
<sequence>MPSPASSADFSPESSPDSHGIVMLSLPDSQDAVAQDVFHTPPEDSSLPSSDAAVDHCAVSHAVKVGSGSQGFLHLGRDSELGFSEVRLTHEIGVLGESPVKKSKLSEDGVGVRLERVEEGTGHCKGKVVSESDAGVSLCESEKVACTVEGEVSSDAVKEGSGMGEKSDKGLGLRMLPPSMRGRLEDATIEVECGSSVEKEKFSVFDVLKVISDISAEADEKDGGVQHCRLLEVAKDCGLTFPRPRWWPDNFKG</sequence>
<reference evidence="2" key="1">
    <citation type="journal article" date="2012" name="Nat. Biotechnol.">
        <title>Draft genome sequence of pigeonpea (Cajanus cajan), an orphan legume crop of resource-poor farmers.</title>
        <authorList>
            <person name="Varshney R.K."/>
            <person name="Chen W."/>
            <person name="Li Y."/>
            <person name="Bharti A.K."/>
            <person name="Saxena R.K."/>
            <person name="Schlueter J.A."/>
            <person name="Donoghue M.T."/>
            <person name="Azam S."/>
            <person name="Fan G."/>
            <person name="Whaley A.M."/>
            <person name="Farmer A.D."/>
            <person name="Sheridan J."/>
            <person name="Iwata A."/>
            <person name="Tuteja R."/>
            <person name="Penmetsa R.V."/>
            <person name="Wu W."/>
            <person name="Upadhyaya H.D."/>
            <person name="Yang S.P."/>
            <person name="Shah T."/>
            <person name="Saxena K.B."/>
            <person name="Michael T."/>
            <person name="McCombie W.R."/>
            <person name="Yang B."/>
            <person name="Zhang G."/>
            <person name="Yang H."/>
            <person name="Wang J."/>
            <person name="Spillane C."/>
            <person name="Cook D.R."/>
            <person name="May G.D."/>
            <person name="Xu X."/>
            <person name="Jackson S.A."/>
        </authorList>
    </citation>
    <scope>NUCLEOTIDE SEQUENCE [LARGE SCALE GENOMIC DNA]</scope>
</reference>
<dbReference type="OMA" id="MPAKERC"/>
<gene>
    <name evidence="2" type="ORF">KK1_026668</name>
</gene>
<dbReference type="EMBL" id="KQ483437">
    <property type="protein sequence ID" value="KYP51508.1"/>
    <property type="molecule type" value="Genomic_DNA"/>
</dbReference>
<dbReference type="Proteomes" id="UP000075243">
    <property type="component" value="Unassembled WGS sequence"/>
</dbReference>
<accession>A0A151S9Q3</accession>
<dbReference type="PANTHER" id="PTHR38221:SF1">
    <property type="entry name" value="OVULE PROTEIN"/>
    <property type="match status" value="1"/>
</dbReference>
<dbReference type="Gramene" id="C.cajan_27231.t">
    <property type="protein sequence ID" value="C.cajan_27231.t.cds1"/>
    <property type="gene ID" value="C.cajan_27231"/>
</dbReference>